<reference evidence="9 10" key="1">
    <citation type="journal article" date="2017" name="Nat. Ecol. Evol.">
        <title>Scallop genome provides insights into evolution of bilaterian karyotype and development.</title>
        <authorList>
            <person name="Wang S."/>
            <person name="Zhang J."/>
            <person name="Jiao W."/>
            <person name="Li J."/>
            <person name="Xun X."/>
            <person name="Sun Y."/>
            <person name="Guo X."/>
            <person name="Huan P."/>
            <person name="Dong B."/>
            <person name="Zhang L."/>
            <person name="Hu X."/>
            <person name="Sun X."/>
            <person name="Wang J."/>
            <person name="Zhao C."/>
            <person name="Wang Y."/>
            <person name="Wang D."/>
            <person name="Huang X."/>
            <person name="Wang R."/>
            <person name="Lv J."/>
            <person name="Li Y."/>
            <person name="Zhang Z."/>
            <person name="Liu B."/>
            <person name="Lu W."/>
            <person name="Hui Y."/>
            <person name="Liang J."/>
            <person name="Zhou Z."/>
            <person name="Hou R."/>
            <person name="Li X."/>
            <person name="Liu Y."/>
            <person name="Li H."/>
            <person name="Ning X."/>
            <person name="Lin Y."/>
            <person name="Zhao L."/>
            <person name="Xing Q."/>
            <person name="Dou J."/>
            <person name="Li Y."/>
            <person name="Mao J."/>
            <person name="Guo H."/>
            <person name="Dou H."/>
            <person name="Li T."/>
            <person name="Mu C."/>
            <person name="Jiang W."/>
            <person name="Fu Q."/>
            <person name="Fu X."/>
            <person name="Miao Y."/>
            <person name="Liu J."/>
            <person name="Yu Q."/>
            <person name="Li R."/>
            <person name="Liao H."/>
            <person name="Li X."/>
            <person name="Kong Y."/>
            <person name="Jiang Z."/>
            <person name="Chourrout D."/>
            <person name="Li R."/>
            <person name="Bao Z."/>
        </authorList>
    </citation>
    <scope>NUCLEOTIDE SEQUENCE [LARGE SCALE GENOMIC DNA]</scope>
    <source>
        <strain evidence="9 10">PY_sf001</strain>
    </source>
</reference>
<proteinExistence type="inferred from homology"/>
<dbReference type="Gene3D" id="3.30.1120.10">
    <property type="match status" value="1"/>
</dbReference>
<evidence type="ECO:0000256" key="7">
    <source>
        <dbReference type="SAM" id="SignalP"/>
    </source>
</evidence>
<dbReference type="PANTHER" id="PTHR10342">
    <property type="entry name" value="ARYLSULFATASE"/>
    <property type="match status" value="1"/>
</dbReference>
<dbReference type="Gene3D" id="3.40.720.10">
    <property type="entry name" value="Alkaline Phosphatase, subunit A"/>
    <property type="match status" value="1"/>
</dbReference>
<evidence type="ECO:0000313" key="9">
    <source>
        <dbReference type="EMBL" id="OWF39966.1"/>
    </source>
</evidence>
<name>A0A210PU38_MIZYE</name>
<keyword evidence="3" id="KW-0479">Metal-binding</keyword>
<feature type="signal peptide" evidence="7">
    <location>
        <begin position="1"/>
        <end position="21"/>
    </location>
</feature>
<dbReference type="FunFam" id="3.40.720.10:FF:000007">
    <property type="entry name" value="Arylsulfatase family, member J"/>
    <property type="match status" value="1"/>
</dbReference>
<keyword evidence="6" id="KW-0325">Glycoprotein</keyword>
<dbReference type="Pfam" id="PF00884">
    <property type="entry name" value="Sulfatase"/>
    <property type="match status" value="1"/>
</dbReference>
<evidence type="ECO:0000256" key="5">
    <source>
        <dbReference type="ARBA" id="ARBA00022837"/>
    </source>
</evidence>
<evidence type="ECO:0000256" key="6">
    <source>
        <dbReference type="ARBA" id="ARBA00023180"/>
    </source>
</evidence>
<dbReference type="GO" id="GO:0008484">
    <property type="term" value="F:sulfuric ester hydrolase activity"/>
    <property type="evidence" value="ECO:0007669"/>
    <property type="project" value="InterPro"/>
</dbReference>
<accession>A0A210PU38</accession>
<keyword evidence="7" id="KW-0732">Signal</keyword>
<evidence type="ECO:0000259" key="8">
    <source>
        <dbReference type="Pfam" id="PF00884"/>
    </source>
</evidence>
<feature type="domain" description="Sulfatase N-terminal" evidence="8">
    <location>
        <begin position="24"/>
        <end position="336"/>
    </location>
</feature>
<dbReference type="PROSITE" id="PS00149">
    <property type="entry name" value="SULFATASE_2"/>
    <property type="match status" value="1"/>
</dbReference>
<dbReference type="SUPFAM" id="SSF53649">
    <property type="entry name" value="Alkaline phosphatase-like"/>
    <property type="match status" value="1"/>
</dbReference>
<comment type="cofactor">
    <cofactor evidence="1">
        <name>Ca(2+)</name>
        <dbReference type="ChEBI" id="CHEBI:29108"/>
    </cofactor>
</comment>
<dbReference type="Proteomes" id="UP000242188">
    <property type="component" value="Unassembled WGS sequence"/>
</dbReference>
<feature type="chain" id="PRO_5012894247" description="Sulfatase N-terminal domain-containing protein" evidence="7">
    <location>
        <begin position="22"/>
        <end position="495"/>
    </location>
</feature>
<dbReference type="STRING" id="6573.A0A210PU38"/>
<dbReference type="InterPro" id="IPR000917">
    <property type="entry name" value="Sulfatase_N"/>
</dbReference>
<dbReference type="PANTHER" id="PTHR10342:SF274">
    <property type="entry name" value="ARYLSULFATASE B"/>
    <property type="match status" value="1"/>
</dbReference>
<dbReference type="OrthoDB" id="103349at2759"/>
<dbReference type="InterPro" id="IPR024607">
    <property type="entry name" value="Sulfatase_CS"/>
</dbReference>
<organism evidence="9 10">
    <name type="scientific">Mizuhopecten yessoensis</name>
    <name type="common">Japanese scallop</name>
    <name type="synonym">Patinopecten yessoensis</name>
    <dbReference type="NCBI Taxonomy" id="6573"/>
    <lineage>
        <taxon>Eukaryota</taxon>
        <taxon>Metazoa</taxon>
        <taxon>Spiralia</taxon>
        <taxon>Lophotrochozoa</taxon>
        <taxon>Mollusca</taxon>
        <taxon>Bivalvia</taxon>
        <taxon>Autobranchia</taxon>
        <taxon>Pteriomorphia</taxon>
        <taxon>Pectinida</taxon>
        <taxon>Pectinoidea</taxon>
        <taxon>Pectinidae</taxon>
        <taxon>Mizuhopecten</taxon>
    </lineage>
</organism>
<comment type="caution">
    <text evidence="9">The sequence shown here is derived from an EMBL/GenBank/DDBJ whole genome shotgun (WGS) entry which is preliminary data.</text>
</comment>
<evidence type="ECO:0000256" key="2">
    <source>
        <dbReference type="ARBA" id="ARBA00008779"/>
    </source>
</evidence>
<dbReference type="EMBL" id="NEDP02005494">
    <property type="protein sequence ID" value="OWF39966.1"/>
    <property type="molecule type" value="Genomic_DNA"/>
</dbReference>
<evidence type="ECO:0000256" key="3">
    <source>
        <dbReference type="ARBA" id="ARBA00022723"/>
    </source>
</evidence>
<dbReference type="AlphaFoldDB" id="A0A210PU38"/>
<comment type="similarity">
    <text evidence="2">Belongs to the sulfatase family.</text>
</comment>
<evidence type="ECO:0000256" key="1">
    <source>
        <dbReference type="ARBA" id="ARBA00001913"/>
    </source>
</evidence>
<evidence type="ECO:0000313" key="10">
    <source>
        <dbReference type="Proteomes" id="UP000242188"/>
    </source>
</evidence>
<dbReference type="InterPro" id="IPR017850">
    <property type="entry name" value="Alkaline_phosphatase_core_sf"/>
</dbReference>
<dbReference type="InterPro" id="IPR047115">
    <property type="entry name" value="ARSB"/>
</dbReference>
<keyword evidence="4" id="KW-0378">Hydrolase</keyword>
<keyword evidence="10" id="KW-1185">Reference proteome</keyword>
<keyword evidence="5" id="KW-0106">Calcium</keyword>
<gene>
    <name evidence="9" type="ORF">KP79_PYT04298</name>
</gene>
<dbReference type="GO" id="GO:0046872">
    <property type="term" value="F:metal ion binding"/>
    <property type="evidence" value="ECO:0007669"/>
    <property type="project" value="UniProtKB-KW"/>
</dbReference>
<evidence type="ECO:0000256" key="4">
    <source>
        <dbReference type="ARBA" id="ARBA00022801"/>
    </source>
</evidence>
<sequence length="495" mass="55671">MMSNVSISFILILCVMKTVNAKQPHILFVLADDYGYNDIGYHGSEIKTPNLDKLSAEGVRLENYYVQPICTPTRSQLMSGRYQIHTGLQHSVIFAPQPNALPRDSPILPDKMREAGYSTHAVGKWHLGFYKEEYLPNNRGFDTFYGYLAGMEDYYNKSRCIGPKFCGKDLRDNLKPAEPNPNEYSTEMYSRRAIDIVSNYNSSKPMFLYLALQAVHEPLEVPARYKEKYAHIRNSDRRTYAGMVAAMDEAIGNITAAFQAKGMWDDTIMVFSTDNGGEIYAGGNNWPLRGWKASLWEGGMHGVGFVHGKSLQKKGSVSTELIHVTDWYPTLVGLAGGSLNGTKPLDGFDQWKTISEGAKSPRDTLLHNIDPLTKPVGDKLEGSPFDNRYRAALRVGDWKVITGNPGDGRWIPEPTAEIINMNVYTGEPKKNVWLFNIAKDPVERVDLSEDYPDRVMKMLSMLQQLNETAVPCVYPPVDPNSNPELHGGWWGPWEK</sequence>
<protein>
    <recommendedName>
        <fullName evidence="8">Sulfatase N-terminal domain-containing protein</fullName>
    </recommendedName>
</protein>
<dbReference type="CDD" id="cd16029">
    <property type="entry name" value="4-S"/>
    <property type="match status" value="1"/>
</dbReference>